<dbReference type="Pfam" id="PF00069">
    <property type="entry name" value="Pkinase"/>
    <property type="match status" value="1"/>
</dbReference>
<keyword evidence="3" id="KW-1185">Reference proteome</keyword>
<reference evidence="2" key="1">
    <citation type="submission" date="2022-08" db="EMBL/GenBank/DDBJ databases">
        <authorList>
            <person name="Kallberg Y."/>
            <person name="Tangrot J."/>
            <person name="Rosling A."/>
        </authorList>
    </citation>
    <scope>NUCLEOTIDE SEQUENCE</scope>
    <source>
        <strain evidence="2">Wild A</strain>
    </source>
</reference>
<dbReference type="PANTHER" id="PTHR44167">
    <property type="entry name" value="OVARIAN-SPECIFIC SERINE/THREONINE-PROTEIN KINASE LOK-RELATED"/>
    <property type="match status" value="1"/>
</dbReference>
<dbReference type="CDD" id="cd00180">
    <property type="entry name" value="PKc"/>
    <property type="match status" value="1"/>
</dbReference>
<dbReference type="SMART" id="SM00220">
    <property type="entry name" value="S_TKc"/>
    <property type="match status" value="1"/>
</dbReference>
<evidence type="ECO:0000313" key="2">
    <source>
        <dbReference type="EMBL" id="CAI2166127.1"/>
    </source>
</evidence>
<dbReference type="Gene3D" id="1.10.510.10">
    <property type="entry name" value="Transferase(Phosphotransferase) domain 1"/>
    <property type="match status" value="1"/>
</dbReference>
<dbReference type="OrthoDB" id="10252171at2759"/>
<dbReference type="GO" id="GO:0004674">
    <property type="term" value="F:protein serine/threonine kinase activity"/>
    <property type="evidence" value="ECO:0007669"/>
    <property type="project" value="TreeGrafter"/>
</dbReference>
<dbReference type="GO" id="GO:0005737">
    <property type="term" value="C:cytoplasm"/>
    <property type="evidence" value="ECO:0007669"/>
    <property type="project" value="TreeGrafter"/>
</dbReference>
<dbReference type="AlphaFoldDB" id="A0A9W4SF53"/>
<protein>
    <submittedName>
        <fullName evidence="2">15290_t:CDS:1</fullName>
    </submittedName>
</protein>
<dbReference type="GO" id="GO:0044773">
    <property type="term" value="P:mitotic DNA damage checkpoint signaling"/>
    <property type="evidence" value="ECO:0007669"/>
    <property type="project" value="TreeGrafter"/>
</dbReference>
<dbReference type="PANTHER" id="PTHR44167:SF18">
    <property type="entry name" value="PROTEIN KINASE DOMAIN-CONTAINING PROTEIN"/>
    <property type="match status" value="1"/>
</dbReference>
<feature type="domain" description="Protein kinase" evidence="1">
    <location>
        <begin position="69"/>
        <end position="328"/>
    </location>
</feature>
<dbReference type="InterPro" id="IPR011009">
    <property type="entry name" value="Kinase-like_dom_sf"/>
</dbReference>
<dbReference type="EMBL" id="CAMKVN010000277">
    <property type="protein sequence ID" value="CAI2166127.1"/>
    <property type="molecule type" value="Genomic_DNA"/>
</dbReference>
<dbReference type="Proteomes" id="UP001153678">
    <property type="component" value="Unassembled WGS sequence"/>
</dbReference>
<dbReference type="GO" id="GO:0005524">
    <property type="term" value="F:ATP binding"/>
    <property type="evidence" value="ECO:0007669"/>
    <property type="project" value="InterPro"/>
</dbReference>
<dbReference type="GO" id="GO:0005634">
    <property type="term" value="C:nucleus"/>
    <property type="evidence" value="ECO:0007669"/>
    <property type="project" value="TreeGrafter"/>
</dbReference>
<evidence type="ECO:0000313" key="3">
    <source>
        <dbReference type="Proteomes" id="UP001153678"/>
    </source>
</evidence>
<dbReference type="InterPro" id="IPR000719">
    <property type="entry name" value="Prot_kinase_dom"/>
</dbReference>
<sequence>MVKRTATQILESPINKEIKLSCANIWGYLISSRGVITLDKIFYMFGDNEELEGNYMYLEGCEEVFFAGINYVSYYLENSYSSMKETGLQSKICDGIQRKEKNNWVKVALKERFVLQDGMILLFKRRQGFEIYEFRSDCGCKTCVVKAHEIFQDYESKNNYLIMDWIRYKSLSTWIKKKGQDKGDIIRNIIKCLGPVLNSIHERGWLHRDIKPENILVENESPLVLLITDFGMSCKISSNPSDKNGTPLFCAPEVWQNNPQNESTDWWSMGHLIYCCYEGEYLLKPVKLGLKEMLMEIEHRLQTIKDGDEPVINKMIEGGHEDGNQNTV</sequence>
<dbReference type="SUPFAM" id="SSF56112">
    <property type="entry name" value="Protein kinase-like (PK-like)"/>
    <property type="match status" value="1"/>
</dbReference>
<accession>A0A9W4SF53</accession>
<gene>
    <name evidence="2" type="ORF">FWILDA_LOCUS2417</name>
</gene>
<evidence type="ECO:0000259" key="1">
    <source>
        <dbReference type="PROSITE" id="PS50011"/>
    </source>
</evidence>
<comment type="caution">
    <text evidence="2">The sequence shown here is derived from an EMBL/GenBank/DDBJ whole genome shotgun (WGS) entry which is preliminary data.</text>
</comment>
<dbReference type="PROSITE" id="PS50011">
    <property type="entry name" value="PROTEIN_KINASE_DOM"/>
    <property type="match status" value="1"/>
</dbReference>
<proteinExistence type="predicted"/>
<organism evidence="2 3">
    <name type="scientific">Funneliformis geosporum</name>
    <dbReference type="NCBI Taxonomy" id="1117311"/>
    <lineage>
        <taxon>Eukaryota</taxon>
        <taxon>Fungi</taxon>
        <taxon>Fungi incertae sedis</taxon>
        <taxon>Mucoromycota</taxon>
        <taxon>Glomeromycotina</taxon>
        <taxon>Glomeromycetes</taxon>
        <taxon>Glomerales</taxon>
        <taxon>Glomeraceae</taxon>
        <taxon>Funneliformis</taxon>
    </lineage>
</organism>
<name>A0A9W4SF53_9GLOM</name>